<protein>
    <submittedName>
        <fullName evidence="3">Uncharacterized protein</fullName>
    </submittedName>
</protein>
<feature type="region of interest" description="Disordered" evidence="2">
    <location>
        <begin position="153"/>
        <end position="184"/>
    </location>
</feature>
<keyword evidence="4" id="KW-1185">Reference proteome</keyword>
<evidence type="ECO:0000256" key="1">
    <source>
        <dbReference type="SAM" id="Coils"/>
    </source>
</evidence>
<organism evidence="3 4">
    <name type="scientific">Favolaschia claudopus</name>
    <dbReference type="NCBI Taxonomy" id="2862362"/>
    <lineage>
        <taxon>Eukaryota</taxon>
        <taxon>Fungi</taxon>
        <taxon>Dikarya</taxon>
        <taxon>Basidiomycota</taxon>
        <taxon>Agaricomycotina</taxon>
        <taxon>Agaricomycetes</taxon>
        <taxon>Agaricomycetidae</taxon>
        <taxon>Agaricales</taxon>
        <taxon>Marasmiineae</taxon>
        <taxon>Mycenaceae</taxon>
        <taxon>Favolaschia</taxon>
    </lineage>
</organism>
<name>A0AAV9YYH6_9AGAR</name>
<keyword evidence="1" id="KW-0175">Coiled coil</keyword>
<gene>
    <name evidence="3" type="ORF">R3P38DRAFT_2816718</name>
</gene>
<dbReference type="EMBL" id="JAWWNJ010000297">
    <property type="protein sequence ID" value="KAK6964791.1"/>
    <property type="molecule type" value="Genomic_DNA"/>
</dbReference>
<evidence type="ECO:0000313" key="4">
    <source>
        <dbReference type="Proteomes" id="UP001362999"/>
    </source>
</evidence>
<comment type="caution">
    <text evidence="3">The sequence shown here is derived from an EMBL/GenBank/DDBJ whole genome shotgun (WGS) entry which is preliminary data.</text>
</comment>
<feature type="coiled-coil region" evidence="1">
    <location>
        <begin position="66"/>
        <end position="100"/>
    </location>
</feature>
<accession>A0AAV9YYH6</accession>
<evidence type="ECO:0000313" key="3">
    <source>
        <dbReference type="EMBL" id="KAK6964791.1"/>
    </source>
</evidence>
<evidence type="ECO:0000256" key="2">
    <source>
        <dbReference type="SAM" id="MobiDB-lite"/>
    </source>
</evidence>
<sequence length="218" mass="23974">MCKSSFILSEIDEDTILVETSSTVPSSQEPLDLELSQAGVDQEQSLSTLSWADMQEDRLALACFVIARLRLQLEEAKDQEKKLLRQVQNLKVELSLVRKNALPAPSSYIAQISLQSGCSPANITKAHSQQTSTVGVRSRSICDVYSEVSNEDDRFSRKRQRVSNRGDPSAGSTRRRTTDVREPVGGANVTGMLIRGGFVYGTVVERVENDAASERPSP</sequence>
<dbReference type="Proteomes" id="UP001362999">
    <property type="component" value="Unassembled WGS sequence"/>
</dbReference>
<dbReference type="AlphaFoldDB" id="A0AAV9YYH6"/>
<proteinExistence type="predicted"/>
<reference evidence="3 4" key="1">
    <citation type="journal article" date="2024" name="J Genomics">
        <title>Draft genome sequencing and assembly of Favolaschia claudopus CIRM-BRFM 2984 isolated from oak limbs.</title>
        <authorList>
            <person name="Navarro D."/>
            <person name="Drula E."/>
            <person name="Chaduli D."/>
            <person name="Cazenave R."/>
            <person name="Ahrendt S."/>
            <person name="Wang J."/>
            <person name="Lipzen A."/>
            <person name="Daum C."/>
            <person name="Barry K."/>
            <person name="Grigoriev I.V."/>
            <person name="Favel A."/>
            <person name="Rosso M.N."/>
            <person name="Martin F."/>
        </authorList>
    </citation>
    <scope>NUCLEOTIDE SEQUENCE [LARGE SCALE GENOMIC DNA]</scope>
    <source>
        <strain evidence="3 4">CIRM-BRFM 2984</strain>
    </source>
</reference>